<keyword evidence="3" id="KW-1185">Reference proteome</keyword>
<keyword evidence="1" id="KW-1133">Transmembrane helix</keyword>
<organism evidence="2 3">
    <name type="scientific">Pedobacter segetis</name>
    <dbReference type="NCBI Taxonomy" id="2793069"/>
    <lineage>
        <taxon>Bacteria</taxon>
        <taxon>Pseudomonadati</taxon>
        <taxon>Bacteroidota</taxon>
        <taxon>Sphingobacteriia</taxon>
        <taxon>Sphingobacteriales</taxon>
        <taxon>Sphingobacteriaceae</taxon>
        <taxon>Pedobacter</taxon>
    </lineage>
</organism>
<sequence length="67" mass="7425">MKKLSNPTSPFLMMIIPVMLFIGLSLTLKTKNIKTDGDFTTTSVSNNIAYKAVKVGELSVMDFLLKK</sequence>
<name>A0ABS1BGR1_9SPHI</name>
<evidence type="ECO:0000313" key="3">
    <source>
        <dbReference type="Proteomes" id="UP000660024"/>
    </source>
</evidence>
<proteinExistence type="predicted"/>
<comment type="caution">
    <text evidence="2">The sequence shown here is derived from an EMBL/GenBank/DDBJ whole genome shotgun (WGS) entry which is preliminary data.</text>
</comment>
<protein>
    <recommendedName>
        <fullName evidence="4">Ankyrin repeat-containing protein</fullName>
    </recommendedName>
</protein>
<evidence type="ECO:0000313" key="2">
    <source>
        <dbReference type="EMBL" id="MBK0381981.1"/>
    </source>
</evidence>
<keyword evidence="1" id="KW-0472">Membrane</keyword>
<accession>A0ABS1BGR1</accession>
<reference evidence="2 3" key="1">
    <citation type="submission" date="2020-12" db="EMBL/GenBank/DDBJ databases">
        <title>Bacterial novel species Pedobacter sp. SD-b isolated from soil.</title>
        <authorList>
            <person name="Jung H.-Y."/>
        </authorList>
    </citation>
    <scope>NUCLEOTIDE SEQUENCE [LARGE SCALE GENOMIC DNA]</scope>
    <source>
        <strain evidence="2 3">SD-b</strain>
    </source>
</reference>
<dbReference type="RefSeq" id="WP_200584763.1">
    <property type="nucleotide sequence ID" value="NZ_JAEHFY010000004.1"/>
</dbReference>
<evidence type="ECO:0000256" key="1">
    <source>
        <dbReference type="SAM" id="Phobius"/>
    </source>
</evidence>
<keyword evidence="1" id="KW-0812">Transmembrane</keyword>
<dbReference type="EMBL" id="JAEHFY010000004">
    <property type="protein sequence ID" value="MBK0381981.1"/>
    <property type="molecule type" value="Genomic_DNA"/>
</dbReference>
<feature type="transmembrane region" description="Helical" evidence="1">
    <location>
        <begin position="12"/>
        <end position="28"/>
    </location>
</feature>
<gene>
    <name evidence="2" type="ORF">I5M32_03335</name>
</gene>
<evidence type="ECO:0008006" key="4">
    <source>
        <dbReference type="Google" id="ProtNLM"/>
    </source>
</evidence>
<dbReference type="Proteomes" id="UP000660024">
    <property type="component" value="Unassembled WGS sequence"/>
</dbReference>